<protein>
    <submittedName>
        <fullName evidence="1">Uncharacterized protein</fullName>
    </submittedName>
</protein>
<comment type="caution">
    <text evidence="1">The sequence shown here is derived from an EMBL/GenBank/DDBJ whole genome shotgun (WGS) entry which is preliminary data.</text>
</comment>
<sequence length="140" mass="14426">MQTAGARAALASVFGAATTAKGAYEKLSEIEGLARSNSLQTLPGRLVETIVAGLDGLCDAALDAFPDADVDASLGKGGEPVAQKVMRALVTARSIDTQLSALDAATAGMEQAPEKVEPELANTLQFMTGQLTEHHSDLSK</sequence>
<dbReference type="EMBL" id="CAUYUJ010014169">
    <property type="protein sequence ID" value="CAK0837667.1"/>
    <property type="molecule type" value="Genomic_DNA"/>
</dbReference>
<accession>A0ABN9SYH2</accession>
<proteinExistence type="predicted"/>
<keyword evidence="2" id="KW-1185">Reference proteome</keyword>
<organism evidence="1 2">
    <name type="scientific">Prorocentrum cordatum</name>
    <dbReference type="NCBI Taxonomy" id="2364126"/>
    <lineage>
        <taxon>Eukaryota</taxon>
        <taxon>Sar</taxon>
        <taxon>Alveolata</taxon>
        <taxon>Dinophyceae</taxon>
        <taxon>Prorocentrales</taxon>
        <taxon>Prorocentraceae</taxon>
        <taxon>Prorocentrum</taxon>
    </lineage>
</organism>
<name>A0ABN9SYH2_9DINO</name>
<evidence type="ECO:0000313" key="2">
    <source>
        <dbReference type="Proteomes" id="UP001189429"/>
    </source>
</evidence>
<reference evidence="1" key="1">
    <citation type="submission" date="2023-10" db="EMBL/GenBank/DDBJ databases">
        <authorList>
            <person name="Chen Y."/>
            <person name="Shah S."/>
            <person name="Dougan E. K."/>
            <person name="Thang M."/>
            <person name="Chan C."/>
        </authorList>
    </citation>
    <scope>NUCLEOTIDE SEQUENCE [LARGE SCALE GENOMIC DNA]</scope>
</reference>
<dbReference type="Proteomes" id="UP001189429">
    <property type="component" value="Unassembled WGS sequence"/>
</dbReference>
<gene>
    <name evidence="1" type="ORF">PCOR1329_LOCUS33789</name>
</gene>
<evidence type="ECO:0000313" key="1">
    <source>
        <dbReference type="EMBL" id="CAK0837667.1"/>
    </source>
</evidence>